<dbReference type="Proteomes" id="UP000195402">
    <property type="component" value="Unassembled WGS sequence"/>
</dbReference>
<keyword evidence="2" id="KW-1185">Reference proteome</keyword>
<dbReference type="EMBL" id="MVGT01001217">
    <property type="protein sequence ID" value="OVA13092.1"/>
    <property type="molecule type" value="Genomic_DNA"/>
</dbReference>
<comment type="caution">
    <text evidence="1">The sequence shown here is derived from an EMBL/GenBank/DDBJ whole genome shotgun (WGS) entry which is preliminary data.</text>
</comment>
<evidence type="ECO:0000313" key="1">
    <source>
        <dbReference type="EMBL" id="OVA13092.1"/>
    </source>
</evidence>
<dbReference type="OMA" id="FRFELSW"/>
<dbReference type="AlphaFoldDB" id="A0A200QRP2"/>
<name>A0A200QRP2_MACCD</name>
<proteinExistence type="predicted"/>
<sequence length="122" mass="14055">MGVIQRALSKPTSDHTPVLLDGGGVSWGPSPFRFELSWLEEPNLIDLIESWWKEMQFDSNPGYIMWRKLKELKDKLKEWRSKHLGRLDNKGVDLLKEIEAIDVKEGGDGSHRVETEVKSPRN</sequence>
<dbReference type="InParanoid" id="A0A200QRP2"/>
<accession>A0A200QRP2</accession>
<evidence type="ECO:0000313" key="2">
    <source>
        <dbReference type="Proteomes" id="UP000195402"/>
    </source>
</evidence>
<dbReference type="OrthoDB" id="692400at2759"/>
<gene>
    <name evidence="1" type="ORF">BVC80_977g6</name>
</gene>
<protein>
    <recommendedName>
        <fullName evidence="3">Endonuclease/exonuclease/phosphatase</fullName>
    </recommendedName>
</protein>
<organism evidence="1 2">
    <name type="scientific">Macleaya cordata</name>
    <name type="common">Five-seeded plume-poppy</name>
    <name type="synonym">Bocconia cordata</name>
    <dbReference type="NCBI Taxonomy" id="56857"/>
    <lineage>
        <taxon>Eukaryota</taxon>
        <taxon>Viridiplantae</taxon>
        <taxon>Streptophyta</taxon>
        <taxon>Embryophyta</taxon>
        <taxon>Tracheophyta</taxon>
        <taxon>Spermatophyta</taxon>
        <taxon>Magnoliopsida</taxon>
        <taxon>Ranunculales</taxon>
        <taxon>Papaveraceae</taxon>
        <taxon>Papaveroideae</taxon>
        <taxon>Macleaya</taxon>
    </lineage>
</organism>
<reference evidence="1 2" key="1">
    <citation type="journal article" date="2017" name="Mol. Plant">
        <title>The Genome of Medicinal Plant Macleaya cordata Provides New Insights into Benzylisoquinoline Alkaloids Metabolism.</title>
        <authorList>
            <person name="Liu X."/>
            <person name="Liu Y."/>
            <person name="Huang P."/>
            <person name="Ma Y."/>
            <person name="Qing Z."/>
            <person name="Tang Q."/>
            <person name="Cao H."/>
            <person name="Cheng P."/>
            <person name="Zheng Y."/>
            <person name="Yuan Z."/>
            <person name="Zhou Y."/>
            <person name="Liu J."/>
            <person name="Tang Z."/>
            <person name="Zhuo Y."/>
            <person name="Zhang Y."/>
            <person name="Yu L."/>
            <person name="Huang J."/>
            <person name="Yang P."/>
            <person name="Peng Q."/>
            <person name="Zhang J."/>
            <person name="Jiang W."/>
            <person name="Zhang Z."/>
            <person name="Lin K."/>
            <person name="Ro D.K."/>
            <person name="Chen X."/>
            <person name="Xiong X."/>
            <person name="Shang Y."/>
            <person name="Huang S."/>
            <person name="Zeng J."/>
        </authorList>
    </citation>
    <scope>NUCLEOTIDE SEQUENCE [LARGE SCALE GENOMIC DNA]</scope>
    <source>
        <strain evidence="2">cv. BLH2017</strain>
        <tissue evidence="1">Root</tissue>
    </source>
</reference>
<evidence type="ECO:0008006" key="3">
    <source>
        <dbReference type="Google" id="ProtNLM"/>
    </source>
</evidence>